<evidence type="ECO:0000313" key="9">
    <source>
        <dbReference type="EMBL" id="KDB23226.1"/>
    </source>
</evidence>
<dbReference type="InterPro" id="IPR036757">
    <property type="entry name" value="TFR-like_dimer_dom_sf"/>
</dbReference>
<dbReference type="SUPFAM" id="SSF53187">
    <property type="entry name" value="Zn-dependent exopeptidases"/>
    <property type="match status" value="1"/>
</dbReference>
<dbReference type="GO" id="GO:0004180">
    <property type="term" value="F:carboxypeptidase activity"/>
    <property type="evidence" value="ECO:0007669"/>
    <property type="project" value="TreeGrafter"/>
</dbReference>
<dbReference type="InterPro" id="IPR007365">
    <property type="entry name" value="TFR-like_dimer_dom"/>
</dbReference>
<feature type="domain" description="PA" evidence="6">
    <location>
        <begin position="162"/>
        <end position="227"/>
    </location>
</feature>
<accession>A0A059J5U2</accession>
<dbReference type="GO" id="GO:0008237">
    <property type="term" value="F:metallopeptidase activity"/>
    <property type="evidence" value="ECO:0007669"/>
    <property type="project" value="UniProtKB-KW"/>
</dbReference>
<dbReference type="EMBL" id="AOKY01000314">
    <property type="protein sequence ID" value="KDB23226.1"/>
    <property type="molecule type" value="Genomic_DNA"/>
</dbReference>
<dbReference type="InterPro" id="IPR046450">
    <property type="entry name" value="PA_dom_sf"/>
</dbReference>
<dbReference type="SUPFAM" id="SSF52025">
    <property type="entry name" value="PA domain"/>
    <property type="match status" value="1"/>
</dbReference>
<evidence type="ECO:0000259" key="8">
    <source>
        <dbReference type="Pfam" id="PF04389"/>
    </source>
</evidence>
<dbReference type="Proteomes" id="UP000024533">
    <property type="component" value="Unassembled WGS sequence"/>
</dbReference>
<evidence type="ECO:0000256" key="5">
    <source>
        <dbReference type="SAM" id="SignalP"/>
    </source>
</evidence>
<dbReference type="FunFam" id="3.50.30.30:FF:000008">
    <property type="entry name" value="Glutamate carboxypeptidase 2"/>
    <property type="match status" value="1"/>
</dbReference>
<dbReference type="InterPro" id="IPR039373">
    <property type="entry name" value="Peptidase_M28B"/>
</dbReference>
<feature type="domain" description="Peptidase M28" evidence="8">
    <location>
        <begin position="348"/>
        <end position="538"/>
    </location>
</feature>
<keyword evidence="3" id="KW-0645">Protease</keyword>
<evidence type="ECO:0008006" key="11">
    <source>
        <dbReference type="Google" id="ProtNLM"/>
    </source>
</evidence>
<dbReference type="Gene3D" id="3.50.30.30">
    <property type="match status" value="1"/>
</dbReference>
<keyword evidence="5" id="KW-0732">Signal</keyword>
<keyword evidence="10" id="KW-1185">Reference proteome</keyword>
<reference evidence="9 10" key="1">
    <citation type="submission" date="2014-02" db="EMBL/GenBank/DDBJ databases">
        <title>The Genome Sequence of Trichophyton interdigitale MR816.</title>
        <authorList>
            <consortium name="The Broad Institute Genomics Platform"/>
            <person name="Cuomo C.A."/>
            <person name="White T.C."/>
            <person name="Graser Y."/>
            <person name="Martinez-Rossi N."/>
            <person name="Heitman J."/>
            <person name="Young S.K."/>
            <person name="Zeng Q."/>
            <person name="Gargeya S."/>
            <person name="Abouelleil A."/>
            <person name="Alvarado L."/>
            <person name="Chapman S.B."/>
            <person name="Gainer-Dewar J."/>
            <person name="Goldberg J."/>
            <person name="Griggs A."/>
            <person name="Gujja S."/>
            <person name="Hansen M."/>
            <person name="Howarth C."/>
            <person name="Imamovic A."/>
            <person name="Larimer J."/>
            <person name="Martinez D."/>
            <person name="Murphy C."/>
            <person name="Pearson M.D."/>
            <person name="Persinoti G."/>
            <person name="Poon T."/>
            <person name="Priest M."/>
            <person name="Roberts A.D."/>
            <person name="Saif S."/>
            <person name="Shea T.D."/>
            <person name="Sykes S.N."/>
            <person name="Wortman J."/>
            <person name="Nusbaum C."/>
            <person name="Birren B."/>
        </authorList>
    </citation>
    <scope>NUCLEOTIDE SEQUENCE [LARGE SCALE GENOMIC DNA]</scope>
    <source>
        <strain evidence="9 10">MR816</strain>
    </source>
</reference>
<feature type="chain" id="PRO_5001579042" description="Glutamate carboxypeptidase" evidence="5">
    <location>
        <begin position="20"/>
        <end position="730"/>
    </location>
</feature>
<keyword evidence="3" id="KW-0378">Hydrolase</keyword>
<proteinExistence type="inferred from homology"/>
<evidence type="ECO:0000313" key="10">
    <source>
        <dbReference type="Proteomes" id="UP000024533"/>
    </source>
</evidence>
<comment type="similarity">
    <text evidence="2">Belongs to the peptidase M28 family. M28B subfamily.</text>
</comment>
<evidence type="ECO:0000256" key="4">
    <source>
        <dbReference type="SAM" id="MobiDB-lite"/>
    </source>
</evidence>
<dbReference type="PANTHER" id="PTHR10404:SF46">
    <property type="entry name" value="VACUOLAR PROTEIN SORTING-ASSOCIATED PROTEIN 70"/>
    <property type="match status" value="1"/>
</dbReference>
<evidence type="ECO:0000256" key="2">
    <source>
        <dbReference type="ARBA" id="ARBA00005634"/>
    </source>
</evidence>
<evidence type="ECO:0000256" key="1">
    <source>
        <dbReference type="ARBA" id="ARBA00001947"/>
    </source>
</evidence>
<name>A0A059J5U2_TRIIM</name>
<dbReference type="Pfam" id="PF04253">
    <property type="entry name" value="TFR_dimer"/>
    <property type="match status" value="1"/>
</dbReference>
<dbReference type="InterPro" id="IPR003137">
    <property type="entry name" value="PA_domain"/>
</dbReference>
<protein>
    <recommendedName>
        <fullName evidence="11">Glutamate carboxypeptidase</fullName>
    </recommendedName>
</protein>
<dbReference type="OMA" id="TEWMEEY"/>
<dbReference type="FunFam" id="3.40.630.10:FF:000101">
    <property type="entry name" value="N-acetylated alpha-linked acidic dipeptidase like 1"/>
    <property type="match status" value="1"/>
</dbReference>
<feature type="signal peptide" evidence="5">
    <location>
        <begin position="1"/>
        <end position="19"/>
    </location>
</feature>
<dbReference type="AlphaFoldDB" id="A0A059J5U2"/>
<evidence type="ECO:0000256" key="3">
    <source>
        <dbReference type="ARBA" id="ARBA00023049"/>
    </source>
</evidence>
<dbReference type="Gene3D" id="1.20.930.40">
    <property type="entry name" value="Transferrin receptor-like, dimerisation domain"/>
    <property type="match status" value="1"/>
</dbReference>
<dbReference type="STRING" id="1215338.A0A059J5U2"/>
<comment type="caution">
    <text evidence="9">The sequence shown here is derived from an EMBL/GenBank/DDBJ whole genome shotgun (WGS) entry which is preliminary data.</text>
</comment>
<gene>
    <name evidence="9" type="ORF">H109_04874</name>
</gene>
<dbReference type="CDD" id="cd08022">
    <property type="entry name" value="M28_PSMA_like"/>
    <property type="match status" value="1"/>
</dbReference>
<dbReference type="HOGENOM" id="CLU_005688_2_0_1"/>
<evidence type="ECO:0000259" key="6">
    <source>
        <dbReference type="Pfam" id="PF02225"/>
    </source>
</evidence>
<organism evidence="9 10">
    <name type="scientific">Trichophyton interdigitale (strain MR816)</name>
    <dbReference type="NCBI Taxonomy" id="1215338"/>
    <lineage>
        <taxon>Eukaryota</taxon>
        <taxon>Fungi</taxon>
        <taxon>Dikarya</taxon>
        <taxon>Ascomycota</taxon>
        <taxon>Pezizomycotina</taxon>
        <taxon>Eurotiomycetes</taxon>
        <taxon>Eurotiomycetidae</taxon>
        <taxon>Onygenales</taxon>
        <taxon>Arthrodermataceae</taxon>
        <taxon>Trichophyton</taxon>
    </lineage>
</organism>
<dbReference type="OrthoDB" id="5841748at2759"/>
<dbReference type="SUPFAM" id="SSF47672">
    <property type="entry name" value="Transferrin receptor-like dimerisation domain"/>
    <property type="match status" value="1"/>
</dbReference>
<dbReference type="Gene3D" id="3.40.630.10">
    <property type="entry name" value="Zn peptidases"/>
    <property type="match status" value="1"/>
</dbReference>
<feature type="domain" description="Transferrin receptor-like dimerisation" evidence="7">
    <location>
        <begin position="602"/>
        <end position="715"/>
    </location>
</feature>
<sequence>MNVKSLSLLALAAAATVEGCVRERDVGSVDILSVLSKRGHGHPQLPHLSKYESMLINSFDNTTVDSWAYYYTHGIHIAGTNQSMAQWTADKWTEFGIPSSLVSYDVYLNYPVSHSLSLTHPDGTTWEASLVEDVLKEDDTSSYPDRIPTFHGYSASGEATAEYVYVGRGQKVDFERLIQLGVNLKGKIAIARYGGPFRGLKVKNAQDQGMIGCIIFTDPADDGNVTVANGLNAYPNGPARNPSAVQRGSVQFLSMFPGDPTTPGYPSRPDSPRKDKSPVVPKIPSIPISQLDAEPILAALDGHGTPGKEVNRTRWVGALNATYATGPAPGAKLSMSNVMHDTYTPIWNSIGIINGTEQDEVIIIGNHRDAWIIGGAGDPNSGSSIMVELAKAFGKLQKAGWKPKRTIVMCSWDAEEYGLVGSTEWVEEYLPWLKASTVAYLNIDVAVSGPVPDLSATPELHKLALESMKKVIWPYKGRKDTTMYDVWHTATGGEVGVLGSGSDYTAFVHNGIASLDTGAGGDGNTDPVYHYHSNYDSYHWMATYGDPGFHTHVAMGQFLGLLGYHLATDDIIPFDVTNYGVQMTKYLEVLKKYIAASKFPDLDVSKIESAICSFNVSANAVAKLQKKAEHNVHDQQLRKHLNAIYRDFGRGFVSQGGLPDREFYRHMLYAPGLDTGYAPTTFPGVTESLDAGNRTRAVEFVERASNAIYVAAGILSSCHDCNQFVAQEQQ</sequence>
<dbReference type="Pfam" id="PF02225">
    <property type="entry name" value="PA"/>
    <property type="match status" value="1"/>
</dbReference>
<comment type="cofactor">
    <cofactor evidence="1">
        <name>Zn(2+)</name>
        <dbReference type="ChEBI" id="CHEBI:29105"/>
    </cofactor>
</comment>
<evidence type="ECO:0000259" key="7">
    <source>
        <dbReference type="Pfam" id="PF04253"/>
    </source>
</evidence>
<dbReference type="Pfam" id="PF04389">
    <property type="entry name" value="Peptidase_M28"/>
    <property type="match status" value="1"/>
</dbReference>
<keyword evidence="3" id="KW-0482">Metalloprotease</keyword>
<dbReference type="InterPro" id="IPR007484">
    <property type="entry name" value="Peptidase_M28"/>
</dbReference>
<dbReference type="CDD" id="cd02121">
    <property type="entry name" value="PA_GCPII_like"/>
    <property type="match status" value="1"/>
</dbReference>
<feature type="region of interest" description="Disordered" evidence="4">
    <location>
        <begin position="256"/>
        <end position="281"/>
    </location>
</feature>
<dbReference type="PANTHER" id="PTHR10404">
    <property type="entry name" value="N-ACETYLATED-ALPHA-LINKED ACIDIC DIPEPTIDASE"/>
    <property type="match status" value="1"/>
</dbReference>